<evidence type="ECO:0000256" key="3">
    <source>
        <dbReference type="ARBA" id="ARBA00023125"/>
    </source>
</evidence>
<dbReference type="InterPro" id="IPR013762">
    <property type="entry name" value="Integrase-like_cat_sf"/>
</dbReference>
<name>A0A1I3REJ4_9RHOB</name>
<dbReference type="InterPro" id="IPR050090">
    <property type="entry name" value="Tyrosine_recombinase_XerCD"/>
</dbReference>
<evidence type="ECO:0000259" key="5">
    <source>
        <dbReference type="PROSITE" id="PS51898"/>
    </source>
</evidence>
<sequence length="439" mass="50117">MEAKYLQNRKGVWYFRRRIPDDVRTLYPERRDVLFFSLKTRSQAEAARRAHEHALRQDALWKARRGDVNLLGPEERQAAYAFLEAYGLNPGDRVQYDAAGIWPDEFMDEIKFLCRETGQYGEPAYVRERTPGYVNLAYDLFLGEKLSPLFSEAVSQYQAAKREDPKSKKGKARWNAVNRFFAYSADRPVDRYEREEANGFVRKLLDDGNKVATVKRYLNYLTPVLRYAFAENGLPGPHVFENIVLPKSDSVVREPFTINEISQLQKICIERDDSLRWAVALISDTGLRLGEAIGLKVTDFSLGEVPYVSIRESDVRDLKTARSTREVPLVGAALWAAQRIVANTKSEYVWPKYAVPGDFKATSASNAIAKWVRAQGIDKTMHSLRHSIRDRLRDVNAPEEIIDQVGGWSARSAGQRYGRGASLSVKAEWLEKIVLDTRD</sequence>
<keyword evidence="3" id="KW-0238">DNA-binding</keyword>
<keyword evidence="7" id="KW-1185">Reference proteome</keyword>
<dbReference type="Gene3D" id="1.10.150.130">
    <property type="match status" value="1"/>
</dbReference>
<dbReference type="PANTHER" id="PTHR30349">
    <property type="entry name" value="PHAGE INTEGRASE-RELATED"/>
    <property type="match status" value="1"/>
</dbReference>
<dbReference type="Proteomes" id="UP000199630">
    <property type="component" value="Unassembled WGS sequence"/>
</dbReference>
<protein>
    <submittedName>
        <fullName evidence="6">Site-specific recombinase XerD</fullName>
    </submittedName>
</protein>
<gene>
    <name evidence="6" type="ORF">SAMN04487991_2164</name>
</gene>
<dbReference type="GO" id="GO:0006310">
    <property type="term" value="P:DNA recombination"/>
    <property type="evidence" value="ECO:0007669"/>
    <property type="project" value="UniProtKB-KW"/>
</dbReference>
<dbReference type="InterPro" id="IPR002104">
    <property type="entry name" value="Integrase_catalytic"/>
</dbReference>
<feature type="domain" description="Tyr recombinase" evidence="5">
    <location>
        <begin position="251"/>
        <end position="430"/>
    </location>
</feature>
<dbReference type="GO" id="GO:0003677">
    <property type="term" value="F:DNA binding"/>
    <property type="evidence" value="ECO:0007669"/>
    <property type="project" value="UniProtKB-KW"/>
</dbReference>
<dbReference type="Gene3D" id="1.10.443.10">
    <property type="entry name" value="Intergrase catalytic core"/>
    <property type="match status" value="1"/>
</dbReference>
<dbReference type="InterPro" id="IPR011010">
    <property type="entry name" value="DNA_brk_join_enz"/>
</dbReference>
<dbReference type="AlphaFoldDB" id="A0A1I3REJ4"/>
<dbReference type="SUPFAM" id="SSF56349">
    <property type="entry name" value="DNA breaking-rejoining enzymes"/>
    <property type="match status" value="1"/>
</dbReference>
<accession>A0A1I3REJ4</accession>
<evidence type="ECO:0000256" key="4">
    <source>
        <dbReference type="ARBA" id="ARBA00023172"/>
    </source>
</evidence>
<dbReference type="PANTHER" id="PTHR30349:SF64">
    <property type="entry name" value="PROPHAGE INTEGRASE INTD-RELATED"/>
    <property type="match status" value="1"/>
</dbReference>
<evidence type="ECO:0000313" key="6">
    <source>
        <dbReference type="EMBL" id="SFJ43606.1"/>
    </source>
</evidence>
<proteinExistence type="inferred from homology"/>
<dbReference type="Pfam" id="PF20172">
    <property type="entry name" value="DUF6538"/>
    <property type="match status" value="1"/>
</dbReference>
<dbReference type="EMBL" id="FORH01000003">
    <property type="protein sequence ID" value="SFJ43606.1"/>
    <property type="molecule type" value="Genomic_DNA"/>
</dbReference>
<evidence type="ECO:0000313" key="7">
    <source>
        <dbReference type="Proteomes" id="UP000199630"/>
    </source>
</evidence>
<dbReference type="STRING" id="588602.SAMN04487991_2164"/>
<comment type="similarity">
    <text evidence="1">Belongs to the 'phage' integrase family.</text>
</comment>
<evidence type="ECO:0000256" key="2">
    <source>
        <dbReference type="ARBA" id="ARBA00022908"/>
    </source>
</evidence>
<dbReference type="PROSITE" id="PS51898">
    <property type="entry name" value="TYR_RECOMBINASE"/>
    <property type="match status" value="1"/>
</dbReference>
<dbReference type="GO" id="GO:0015074">
    <property type="term" value="P:DNA integration"/>
    <property type="evidence" value="ECO:0007669"/>
    <property type="project" value="UniProtKB-KW"/>
</dbReference>
<reference evidence="7" key="1">
    <citation type="submission" date="2016-10" db="EMBL/GenBank/DDBJ databases">
        <authorList>
            <person name="Varghese N."/>
            <person name="Submissions S."/>
        </authorList>
    </citation>
    <scope>NUCLEOTIDE SEQUENCE [LARGE SCALE GENOMIC DNA]</scope>
    <source>
        <strain evidence="7">DSM 26471</strain>
    </source>
</reference>
<organism evidence="6 7">
    <name type="scientific">Celeribacter neptunius</name>
    <dbReference type="NCBI Taxonomy" id="588602"/>
    <lineage>
        <taxon>Bacteria</taxon>
        <taxon>Pseudomonadati</taxon>
        <taxon>Pseudomonadota</taxon>
        <taxon>Alphaproteobacteria</taxon>
        <taxon>Rhodobacterales</taxon>
        <taxon>Roseobacteraceae</taxon>
        <taxon>Celeribacter</taxon>
    </lineage>
</organism>
<keyword evidence="4" id="KW-0233">DNA recombination</keyword>
<dbReference type="InterPro" id="IPR010998">
    <property type="entry name" value="Integrase_recombinase_N"/>
</dbReference>
<dbReference type="InterPro" id="IPR046668">
    <property type="entry name" value="DUF6538"/>
</dbReference>
<evidence type="ECO:0000256" key="1">
    <source>
        <dbReference type="ARBA" id="ARBA00008857"/>
    </source>
</evidence>
<keyword evidence="2" id="KW-0229">DNA integration</keyword>
<dbReference type="Pfam" id="PF00589">
    <property type="entry name" value="Phage_integrase"/>
    <property type="match status" value="1"/>
</dbReference>